<accession>A0AA90KFC1</accession>
<dbReference type="CDD" id="cd09128">
    <property type="entry name" value="PLDc_unchar1_2"/>
    <property type="match status" value="1"/>
</dbReference>
<dbReference type="GO" id="GO:0016891">
    <property type="term" value="F:RNA endonuclease activity producing 5'-phosphomonoesters, hydrolytic mechanism"/>
    <property type="evidence" value="ECO:0007669"/>
    <property type="project" value="TreeGrafter"/>
</dbReference>
<gene>
    <name evidence="4" type="ORF">POF43_017225</name>
    <name evidence="5" type="ORF">POF50_006970</name>
</gene>
<organism evidence="5">
    <name type="scientific">Streptantibioticus silvisoli</name>
    <dbReference type="NCBI Taxonomy" id="2705255"/>
    <lineage>
        <taxon>Bacteria</taxon>
        <taxon>Bacillati</taxon>
        <taxon>Actinomycetota</taxon>
        <taxon>Actinomycetes</taxon>
        <taxon>Kitasatosporales</taxon>
        <taxon>Streptomycetaceae</taxon>
        <taxon>Streptantibioticus</taxon>
    </lineage>
</organism>
<evidence type="ECO:0000259" key="3">
    <source>
        <dbReference type="Pfam" id="PF13091"/>
    </source>
</evidence>
<dbReference type="Proteomes" id="UP001156398">
    <property type="component" value="Unassembled WGS sequence"/>
</dbReference>
<dbReference type="GO" id="GO:0004630">
    <property type="term" value="F:phospholipase D activity"/>
    <property type="evidence" value="ECO:0007669"/>
    <property type="project" value="UniProtKB-EC"/>
</dbReference>
<dbReference type="EMBL" id="JABXJJ020000007">
    <property type="protein sequence ID" value="MDI5969090.1"/>
    <property type="molecule type" value="Genomic_DNA"/>
</dbReference>
<reference evidence="5 6" key="1">
    <citation type="submission" date="2023-05" db="EMBL/GenBank/DDBJ databases">
        <title>Streptantibioticus silvisoli sp. nov., acidotolerant actinomycetes 1 from pine litter.</title>
        <authorList>
            <person name="Swiecimska M."/>
            <person name="Golinska P."/>
            <person name="Sangal V."/>
            <person name="Wachnowicz B."/>
            <person name="Goodfellow M."/>
        </authorList>
    </citation>
    <scope>NUCLEOTIDE SEQUENCE</scope>
    <source>
        <strain evidence="5">SL13</strain>
        <strain evidence="4 6">SL54</strain>
    </source>
</reference>
<keyword evidence="6" id="KW-1185">Reference proteome</keyword>
<comment type="catalytic activity">
    <reaction evidence="1">
        <text>a 1,2-diacyl-sn-glycero-3-phosphocholine + H2O = a 1,2-diacyl-sn-glycero-3-phosphate + choline + H(+)</text>
        <dbReference type="Rhea" id="RHEA:14445"/>
        <dbReference type="ChEBI" id="CHEBI:15354"/>
        <dbReference type="ChEBI" id="CHEBI:15377"/>
        <dbReference type="ChEBI" id="CHEBI:15378"/>
        <dbReference type="ChEBI" id="CHEBI:57643"/>
        <dbReference type="ChEBI" id="CHEBI:58608"/>
        <dbReference type="EC" id="3.1.4.4"/>
    </reaction>
</comment>
<evidence type="ECO:0000313" key="5">
    <source>
        <dbReference type="EMBL" id="MDI5969090.1"/>
    </source>
</evidence>
<feature type="signal peptide" evidence="2">
    <location>
        <begin position="1"/>
        <end position="28"/>
    </location>
</feature>
<feature type="domain" description="Phospholipase D-like" evidence="3">
    <location>
        <begin position="194"/>
        <end position="320"/>
    </location>
</feature>
<name>A0AA90KFC1_9ACTN</name>
<dbReference type="RefSeq" id="WP_271313386.1">
    <property type="nucleotide sequence ID" value="NZ_JAAGKO020000023.1"/>
</dbReference>
<evidence type="ECO:0000256" key="2">
    <source>
        <dbReference type="SAM" id="SignalP"/>
    </source>
</evidence>
<keyword evidence="2" id="KW-0732">Signal</keyword>
<dbReference type="PANTHER" id="PTHR43856">
    <property type="entry name" value="CARDIOLIPIN HYDROLASE"/>
    <property type="match status" value="1"/>
</dbReference>
<feature type="domain" description="Phospholipase D-like" evidence="3">
    <location>
        <begin position="48"/>
        <end position="169"/>
    </location>
</feature>
<dbReference type="EMBL" id="JAAGKO020000023">
    <property type="protein sequence ID" value="MDI5964444.1"/>
    <property type="molecule type" value="Genomic_DNA"/>
</dbReference>
<protein>
    <submittedName>
        <fullName evidence="5">Phospholipase D-like domain-containing protein</fullName>
    </submittedName>
</protein>
<dbReference type="Pfam" id="PF13091">
    <property type="entry name" value="PLDc_2"/>
    <property type="match status" value="2"/>
</dbReference>
<dbReference type="InterPro" id="IPR051406">
    <property type="entry name" value="PLD_domain"/>
</dbReference>
<dbReference type="AlphaFoldDB" id="A0AA90KFC1"/>
<dbReference type="SUPFAM" id="SSF56024">
    <property type="entry name" value="Phospholipase D/nuclease"/>
    <property type="match status" value="2"/>
</dbReference>
<dbReference type="InterPro" id="IPR025202">
    <property type="entry name" value="PLD-like_dom"/>
</dbReference>
<feature type="chain" id="PRO_5041673065" evidence="2">
    <location>
        <begin position="29"/>
        <end position="327"/>
    </location>
</feature>
<comment type="caution">
    <text evidence="5">The sequence shown here is derived from an EMBL/GenBank/DDBJ whole genome shotgun (WGS) entry which is preliminary data.</text>
</comment>
<dbReference type="PANTHER" id="PTHR43856:SF2">
    <property type="entry name" value="PHOSPHOLIPASE D"/>
    <property type="match status" value="1"/>
</dbReference>
<evidence type="ECO:0000313" key="6">
    <source>
        <dbReference type="Proteomes" id="UP001156398"/>
    </source>
</evidence>
<evidence type="ECO:0000256" key="1">
    <source>
        <dbReference type="ARBA" id="ARBA00000798"/>
    </source>
</evidence>
<dbReference type="Gene3D" id="3.30.870.10">
    <property type="entry name" value="Endonuclease Chain A"/>
    <property type="match status" value="2"/>
</dbReference>
<proteinExistence type="predicted"/>
<evidence type="ECO:0000313" key="4">
    <source>
        <dbReference type="EMBL" id="MDI5964444.1"/>
    </source>
</evidence>
<sequence length="327" mass="34481">MLRTTLRRAGIAVAAGSAVIALTAPAHAAGDYSAFAFGLTTTEPTIYDFINSATTSLDMTMYELQDTTAVNDLIAREQAGVTVRVILDRQETSTNSSAYSTLKAAGVGVTYSSTAFTYTHQKTITVDGDKSLVLTGNLTSKYYSTSRDYGVFDTDAADVSAIEAVFNADYADTQITPSDGDNLLWSPTDSTARLLTVINGATKTLDIEEEEFNDSTVVSAIADAAQRGVKVRLVLESPSDYSSEVTKIENAGATVVGYSSSTGFYMHAKVVVADYGQSDMKVEIGSMNDTTNSLTANRELGIILTDTSVAGVVETAFSSDYSGGTAA</sequence>